<dbReference type="InterPro" id="IPR033716">
    <property type="entry name" value="Nudt17_dom"/>
</dbReference>
<feature type="domain" description="Nudix hydrolase" evidence="13">
    <location>
        <begin position="101"/>
        <end position="249"/>
    </location>
</feature>
<evidence type="ECO:0000313" key="14">
    <source>
        <dbReference type="Proteomes" id="UP000695026"/>
    </source>
</evidence>
<dbReference type="KEGG" id="pbi:103067701"/>
<evidence type="ECO:0000256" key="8">
    <source>
        <dbReference type="ARBA" id="ARBA00026102"/>
    </source>
</evidence>
<dbReference type="GO" id="GO:0006742">
    <property type="term" value="P:NADP+ catabolic process"/>
    <property type="evidence" value="ECO:0007669"/>
    <property type="project" value="TreeGrafter"/>
</dbReference>
<dbReference type="CDD" id="cd04694">
    <property type="entry name" value="NUDIX_Nudt17"/>
    <property type="match status" value="1"/>
</dbReference>
<comment type="catalytic activity">
    <reaction evidence="9">
        <text>a 5'-end (N(7)-methyl 5'-triphosphoguanosine)-ribonucleoside in mRNA + H2O = N(7)-methyl-GDP + a 5'-end phospho-ribonucleoside in mRNA + 2 H(+)</text>
        <dbReference type="Rhea" id="RHEA:67484"/>
        <dbReference type="Rhea" id="RHEA-COMP:15692"/>
        <dbReference type="Rhea" id="RHEA-COMP:17167"/>
        <dbReference type="ChEBI" id="CHEBI:15377"/>
        <dbReference type="ChEBI" id="CHEBI:15378"/>
        <dbReference type="ChEBI" id="CHEBI:63714"/>
        <dbReference type="ChEBI" id="CHEBI:138282"/>
        <dbReference type="ChEBI" id="CHEBI:156461"/>
        <dbReference type="EC" id="3.6.1.62"/>
    </reaction>
</comment>
<sequence length="308" mass="33871">MVSESRLVAPCVESPQAVCQRGCGFEKGHGLSSVLQSIVGHCCPPHRDSGVVHCGLKFPQFLISDREFPGSSRLLLKRPPFCPIKHLTVAQMASLPAETRHRGVDVGVALLLESPSQKVLLTRRARTLSIFPNVWVPPGGHIEPEEQLLDAGLRELQEETGLWLQENEFSWHPLALWESVYPPRLSQGLPQRHHIVIYLHLVLHKSHQQLQARFKPNEAEVTAFAWLEPPTLASIAATEDGAESEAMGVDGDAPSTVSITELEKGSAKTVVIPTTTFLATAPAQGEDVERVSTGTKYALRQWLKSWAT</sequence>
<comment type="cofactor">
    <cofactor evidence="1">
        <name>Mn(2+)</name>
        <dbReference type="ChEBI" id="CHEBI:29035"/>
    </cofactor>
</comment>
<keyword evidence="7" id="KW-0464">Manganese</keyword>
<dbReference type="GO" id="GO:0019677">
    <property type="term" value="P:NAD+ catabolic process"/>
    <property type="evidence" value="ECO:0007669"/>
    <property type="project" value="TreeGrafter"/>
</dbReference>
<protein>
    <recommendedName>
        <fullName evidence="11">m7GpppN-mRNA hydrolase NUDT17</fullName>
        <ecNumber evidence="8">3.6.1.62</ecNumber>
    </recommendedName>
    <alternativeName>
        <fullName evidence="12">Nucleoside diphosphate-linked moiety X motif 17</fullName>
    </alternativeName>
</protein>
<comment type="similarity">
    <text evidence="3">Belongs to the Nudix hydrolase family.</text>
</comment>
<dbReference type="PANTHER" id="PTHR42904:SF1">
    <property type="entry name" value="NUCLEOSIDE DIPHOSPHATE-LINKED MOIETY X MOTIF 17"/>
    <property type="match status" value="1"/>
</dbReference>
<dbReference type="InterPro" id="IPR000086">
    <property type="entry name" value="NUDIX_hydrolase_dom"/>
</dbReference>
<dbReference type="OMA" id="AKEEWNM"/>
<dbReference type="GeneID" id="103067701"/>
<evidence type="ECO:0000256" key="1">
    <source>
        <dbReference type="ARBA" id="ARBA00001936"/>
    </source>
</evidence>
<dbReference type="CTD" id="200035"/>
<dbReference type="SUPFAM" id="SSF55811">
    <property type="entry name" value="Nudix"/>
    <property type="match status" value="1"/>
</dbReference>
<organism evidence="14 15">
    <name type="scientific">Python bivittatus</name>
    <name type="common">Burmese python</name>
    <name type="synonym">Python molurus bivittatus</name>
    <dbReference type="NCBI Taxonomy" id="176946"/>
    <lineage>
        <taxon>Eukaryota</taxon>
        <taxon>Metazoa</taxon>
        <taxon>Chordata</taxon>
        <taxon>Craniata</taxon>
        <taxon>Vertebrata</taxon>
        <taxon>Euteleostomi</taxon>
        <taxon>Lepidosauria</taxon>
        <taxon>Squamata</taxon>
        <taxon>Bifurcata</taxon>
        <taxon>Unidentata</taxon>
        <taxon>Episquamata</taxon>
        <taxon>Toxicofera</taxon>
        <taxon>Serpentes</taxon>
        <taxon>Henophidia</taxon>
        <taxon>Pythonidae</taxon>
        <taxon>Python</taxon>
    </lineage>
</organism>
<dbReference type="GO" id="GO:0046872">
    <property type="term" value="F:metal ion binding"/>
    <property type="evidence" value="ECO:0007669"/>
    <property type="project" value="UniProtKB-KW"/>
</dbReference>
<dbReference type="InterPro" id="IPR050241">
    <property type="entry name" value="NAD-cap_RNA_hydrolase_NudC"/>
</dbReference>
<reference evidence="15" key="1">
    <citation type="submission" date="2025-08" db="UniProtKB">
        <authorList>
            <consortium name="RefSeq"/>
        </authorList>
    </citation>
    <scope>IDENTIFICATION</scope>
    <source>
        <tissue evidence="15">Liver</tissue>
    </source>
</reference>
<dbReference type="InterPro" id="IPR015797">
    <property type="entry name" value="NUDIX_hydrolase-like_dom_sf"/>
</dbReference>
<keyword evidence="5" id="KW-0378">Hydrolase</keyword>
<accession>A0A9F5II28</accession>
<proteinExistence type="inferred from homology"/>
<comment type="function">
    <text evidence="10">Acts as a decapping enzyme capable of hydrolyzing monomethylated capped RNAs (in vitro). Hydrolyzes monomethylated capped RNA after alpha and beta phosphates to form N(7)-methyl-GDP. Shows low activity towards unmethylated capped RNA.</text>
</comment>
<dbReference type="Pfam" id="PF00293">
    <property type="entry name" value="NUDIX"/>
    <property type="match status" value="1"/>
</dbReference>
<keyword evidence="4" id="KW-0479">Metal-binding</keyword>
<dbReference type="Gene3D" id="3.90.79.10">
    <property type="entry name" value="Nucleoside Triphosphate Pyrophosphohydrolase"/>
    <property type="match status" value="1"/>
</dbReference>
<evidence type="ECO:0000256" key="7">
    <source>
        <dbReference type="ARBA" id="ARBA00023211"/>
    </source>
</evidence>
<evidence type="ECO:0000256" key="12">
    <source>
        <dbReference type="ARBA" id="ARBA00093663"/>
    </source>
</evidence>
<dbReference type="AlphaFoldDB" id="A0A9F5II28"/>
<evidence type="ECO:0000256" key="9">
    <source>
        <dbReference type="ARBA" id="ARBA00093205"/>
    </source>
</evidence>
<evidence type="ECO:0000259" key="13">
    <source>
        <dbReference type="PROSITE" id="PS51462"/>
    </source>
</evidence>
<dbReference type="GO" id="GO:0005829">
    <property type="term" value="C:cytosol"/>
    <property type="evidence" value="ECO:0007669"/>
    <property type="project" value="TreeGrafter"/>
</dbReference>
<dbReference type="Proteomes" id="UP000695026">
    <property type="component" value="Unplaced"/>
</dbReference>
<evidence type="ECO:0000256" key="10">
    <source>
        <dbReference type="ARBA" id="ARBA00093415"/>
    </source>
</evidence>
<dbReference type="PANTHER" id="PTHR42904">
    <property type="entry name" value="NUDIX HYDROLASE, NUDC SUBFAMILY"/>
    <property type="match status" value="1"/>
</dbReference>
<evidence type="ECO:0000313" key="15">
    <source>
        <dbReference type="RefSeq" id="XP_025025030.1"/>
    </source>
</evidence>
<evidence type="ECO:0000256" key="2">
    <source>
        <dbReference type="ARBA" id="ARBA00001946"/>
    </source>
</evidence>
<evidence type="ECO:0000256" key="3">
    <source>
        <dbReference type="ARBA" id="ARBA00005582"/>
    </source>
</evidence>
<keyword evidence="6" id="KW-0460">Magnesium</keyword>
<dbReference type="OrthoDB" id="447842at2759"/>
<gene>
    <name evidence="15" type="primary">NUDT17</name>
</gene>
<dbReference type="GO" id="GO:0005777">
    <property type="term" value="C:peroxisome"/>
    <property type="evidence" value="ECO:0007669"/>
    <property type="project" value="TreeGrafter"/>
</dbReference>
<evidence type="ECO:0000256" key="5">
    <source>
        <dbReference type="ARBA" id="ARBA00022801"/>
    </source>
</evidence>
<name>A0A9F5II28_PYTBI</name>
<dbReference type="EC" id="3.6.1.62" evidence="8"/>
<keyword evidence="14" id="KW-1185">Reference proteome</keyword>
<dbReference type="RefSeq" id="XP_025025030.1">
    <property type="nucleotide sequence ID" value="XM_025169262.1"/>
</dbReference>
<dbReference type="FunFam" id="3.90.79.10:FF:000033">
    <property type="entry name" value="nucleoside diphosphate-linked moiety X motif 17 isoform X1"/>
    <property type="match status" value="1"/>
</dbReference>
<dbReference type="PROSITE" id="PS51462">
    <property type="entry name" value="NUDIX"/>
    <property type="match status" value="1"/>
</dbReference>
<evidence type="ECO:0000256" key="4">
    <source>
        <dbReference type="ARBA" id="ARBA00022723"/>
    </source>
</evidence>
<comment type="cofactor">
    <cofactor evidence="2">
        <name>Mg(2+)</name>
        <dbReference type="ChEBI" id="CHEBI:18420"/>
    </cofactor>
</comment>
<evidence type="ECO:0000256" key="6">
    <source>
        <dbReference type="ARBA" id="ARBA00022842"/>
    </source>
</evidence>
<evidence type="ECO:0000256" key="11">
    <source>
        <dbReference type="ARBA" id="ARBA00093621"/>
    </source>
</evidence>
<dbReference type="GO" id="GO:0140933">
    <property type="term" value="F:5'-(N(7)-methylguanosine 5'-triphospho)-[mRNA] hydrolase activity"/>
    <property type="evidence" value="ECO:0007669"/>
    <property type="project" value="UniProtKB-EC"/>
</dbReference>
<dbReference type="GO" id="GO:0035529">
    <property type="term" value="F:NADH pyrophosphatase activity"/>
    <property type="evidence" value="ECO:0007669"/>
    <property type="project" value="TreeGrafter"/>
</dbReference>